<evidence type="ECO:0000313" key="1">
    <source>
        <dbReference type="EMBL" id="TKT84898.1"/>
    </source>
</evidence>
<organism evidence="1 2">
    <name type="scientific">Dyadobacter frigoris</name>
    <dbReference type="NCBI Taxonomy" id="2576211"/>
    <lineage>
        <taxon>Bacteria</taxon>
        <taxon>Pseudomonadati</taxon>
        <taxon>Bacteroidota</taxon>
        <taxon>Cytophagia</taxon>
        <taxon>Cytophagales</taxon>
        <taxon>Spirosomataceae</taxon>
        <taxon>Dyadobacter</taxon>
    </lineage>
</organism>
<dbReference type="Proteomes" id="UP000304900">
    <property type="component" value="Unassembled WGS sequence"/>
</dbReference>
<comment type="caution">
    <text evidence="1">The sequence shown here is derived from an EMBL/GenBank/DDBJ whole genome shotgun (WGS) entry which is preliminary data.</text>
</comment>
<protein>
    <submittedName>
        <fullName evidence="1">Uncharacterized protein</fullName>
    </submittedName>
</protein>
<evidence type="ECO:0000313" key="2">
    <source>
        <dbReference type="Proteomes" id="UP000304900"/>
    </source>
</evidence>
<dbReference type="EMBL" id="SZVO01000036">
    <property type="protein sequence ID" value="TKT84898.1"/>
    <property type="molecule type" value="Genomic_DNA"/>
</dbReference>
<dbReference type="RefSeq" id="WP_137344587.1">
    <property type="nucleotide sequence ID" value="NZ_SZVO01000036.1"/>
</dbReference>
<dbReference type="AlphaFoldDB" id="A0A4U6CPZ0"/>
<reference evidence="1 2" key="1">
    <citation type="submission" date="2019-05" db="EMBL/GenBank/DDBJ databases">
        <title>Dyadobacter AR-3-8 sp. nov., isolated from arctic soil.</title>
        <authorList>
            <person name="Chaudhary D.K."/>
        </authorList>
    </citation>
    <scope>NUCLEOTIDE SEQUENCE [LARGE SCALE GENOMIC DNA]</scope>
    <source>
        <strain evidence="1 2">AR-3-8</strain>
    </source>
</reference>
<keyword evidence="2" id="KW-1185">Reference proteome</keyword>
<gene>
    <name evidence="1" type="ORF">FDK13_34605</name>
</gene>
<dbReference type="OrthoDB" id="791062at2"/>
<proteinExistence type="predicted"/>
<sequence>MKKITITLYRFEELPEATQKQVTEKLGNINVDYSFWYEYSYDHFTKLCAVLGVTVDPKSLHFKGFYSQGDGSSFRADVNLVKLMEAVKSRAWSELMAENELDISAPDVSDRLFSLMKKEVIDVSANVNARRSSTGIAACLDWNYNSSKNFHNIERAFSYLENWFQKTAETLNDYLYMSLQTEYEFVTGEQSVAETIIANEYLYRRRRACISSGSTCRRSMIIKEIAFFQT</sequence>
<name>A0A4U6CPZ0_9BACT</name>
<accession>A0A4U6CPZ0</accession>